<feature type="compositionally biased region" description="Low complexity" evidence="1">
    <location>
        <begin position="67"/>
        <end position="80"/>
    </location>
</feature>
<dbReference type="EMBL" id="JBANAX010000233">
    <property type="protein sequence ID" value="KAL1217957.1"/>
    <property type="molecule type" value="Genomic_DNA"/>
</dbReference>
<dbReference type="AlphaFoldDB" id="A0ABD1BL79"/>
<dbReference type="Gene3D" id="2.40.70.10">
    <property type="entry name" value="Acid Proteases"/>
    <property type="match status" value="1"/>
</dbReference>
<accession>A0ABD1BL79</accession>
<evidence type="ECO:0000313" key="3">
    <source>
        <dbReference type="Proteomes" id="UP001558713"/>
    </source>
</evidence>
<protein>
    <recommendedName>
        <fullName evidence="4">Aspartic peptidase DDI1-type domain-containing protein</fullName>
    </recommendedName>
</protein>
<evidence type="ECO:0008006" key="4">
    <source>
        <dbReference type="Google" id="ProtNLM"/>
    </source>
</evidence>
<keyword evidence="3" id="KW-1185">Reference proteome</keyword>
<feature type="region of interest" description="Disordered" evidence="1">
    <location>
        <begin position="41"/>
        <end position="112"/>
    </location>
</feature>
<reference evidence="2 3" key="1">
    <citation type="submission" date="2024-04" db="EMBL/GenBank/DDBJ databases">
        <title>Genome assembly C_amara_ONT_v2.</title>
        <authorList>
            <person name="Yant L."/>
            <person name="Moore C."/>
            <person name="Slenker M."/>
        </authorList>
    </citation>
    <scope>NUCLEOTIDE SEQUENCE [LARGE SCALE GENOMIC DNA]</scope>
    <source>
        <tissue evidence="2">Leaf</tissue>
    </source>
</reference>
<dbReference type="CDD" id="cd00303">
    <property type="entry name" value="retropepsin_like"/>
    <property type="match status" value="1"/>
</dbReference>
<evidence type="ECO:0000256" key="1">
    <source>
        <dbReference type="SAM" id="MobiDB-lite"/>
    </source>
</evidence>
<organism evidence="2 3">
    <name type="scientific">Cardamine amara subsp. amara</name>
    <dbReference type="NCBI Taxonomy" id="228776"/>
    <lineage>
        <taxon>Eukaryota</taxon>
        <taxon>Viridiplantae</taxon>
        <taxon>Streptophyta</taxon>
        <taxon>Embryophyta</taxon>
        <taxon>Tracheophyta</taxon>
        <taxon>Spermatophyta</taxon>
        <taxon>Magnoliopsida</taxon>
        <taxon>eudicotyledons</taxon>
        <taxon>Gunneridae</taxon>
        <taxon>Pentapetalae</taxon>
        <taxon>rosids</taxon>
        <taxon>malvids</taxon>
        <taxon>Brassicales</taxon>
        <taxon>Brassicaceae</taxon>
        <taxon>Cardamineae</taxon>
        <taxon>Cardamine</taxon>
    </lineage>
</organism>
<sequence>MHNLMMGKKQVQFAAEVEVFEPNNDQERDVNFVGYQRFGNSQGVDRYQPPVSIDTRHGNYNGGSPRGNYSGNQSSSNYNQKPFQSSGNFIRNYGSSSYQNIPPPTSTSKMESMLEQLLEGQEKTTVDLNGKIDVLYTDLNGKIEQLNTYVKKLDTQVEQTAEAVKRQDNTHPGKIDANPRYACNAIVLNGDISGDDFEKICEEFLAMISEEVEDEDVVFPEPVSIDTTHQCRSTPATMIDTTNQCRSIPLISVDRHPSQTDPEGAKTPKSAAERVYKPIPPYPRATNEYKALVEKISQKCPAVKVYRDLPCVKEILDKAYAEEICLSDAVKLIYSECASILHSRLPEKLTDPGNTPTPSLKQLTKREDPGKFSVPCSISGVEFKESLVDSGSSVNVMSREIAERLRIGIEPAVMTLTFANDATSLPYGIILNLLIKVGDCLVPTDFQVVEMSERSSTPLILGRPFMATAGAVIDTPSKRISFSYIDKEISYKAIHSRRAPKLISCITADVVDEAKHLNDTAAGCVRFMDAEKQVLKLVSVDRRSPPVSIDTRRRITQKVKQRNKPKSDMVFTSSHITLTPQRRVGDAIEYKVKCKGMSKPFSKVKALITPELKAQGQAALDYALSKVLKLNMHDHMVRGPRLNPPPPLPDPSSDPHHL</sequence>
<feature type="region of interest" description="Disordered" evidence="1">
    <location>
        <begin position="349"/>
        <end position="369"/>
    </location>
</feature>
<feature type="compositionally biased region" description="Polar residues" evidence="1">
    <location>
        <begin position="81"/>
        <end position="110"/>
    </location>
</feature>
<dbReference type="SUPFAM" id="SSF50630">
    <property type="entry name" value="Acid proteases"/>
    <property type="match status" value="1"/>
</dbReference>
<proteinExistence type="predicted"/>
<feature type="compositionally biased region" description="Pro residues" evidence="1">
    <location>
        <begin position="642"/>
        <end position="652"/>
    </location>
</feature>
<name>A0ABD1BL79_CARAN</name>
<feature type="compositionally biased region" description="Polar residues" evidence="1">
    <location>
        <begin position="352"/>
        <end position="362"/>
    </location>
</feature>
<evidence type="ECO:0000313" key="2">
    <source>
        <dbReference type="EMBL" id="KAL1217957.1"/>
    </source>
</evidence>
<dbReference type="PANTHER" id="PTHR33067">
    <property type="entry name" value="RNA-DIRECTED DNA POLYMERASE-RELATED"/>
    <property type="match status" value="1"/>
</dbReference>
<dbReference type="PANTHER" id="PTHR33067:SF31">
    <property type="entry name" value="RNA-DIRECTED DNA POLYMERASE"/>
    <property type="match status" value="1"/>
</dbReference>
<feature type="region of interest" description="Disordered" evidence="1">
    <location>
        <begin position="636"/>
        <end position="658"/>
    </location>
</feature>
<gene>
    <name evidence="2" type="ORF">V5N11_001848</name>
</gene>
<dbReference type="Proteomes" id="UP001558713">
    <property type="component" value="Unassembled WGS sequence"/>
</dbReference>
<comment type="caution">
    <text evidence="2">The sequence shown here is derived from an EMBL/GenBank/DDBJ whole genome shotgun (WGS) entry which is preliminary data.</text>
</comment>
<dbReference type="InterPro" id="IPR021109">
    <property type="entry name" value="Peptidase_aspartic_dom_sf"/>
</dbReference>
<dbReference type="Pfam" id="PF13650">
    <property type="entry name" value="Asp_protease_2"/>
    <property type="match status" value="1"/>
</dbReference>